<dbReference type="GO" id="GO:0020037">
    <property type="term" value="F:heme binding"/>
    <property type="evidence" value="ECO:0007669"/>
    <property type="project" value="InterPro"/>
</dbReference>
<organism evidence="9 10">
    <name type="scientific">Phaeoacremonium minimum (strain UCR-PA7)</name>
    <name type="common">Esca disease fungus</name>
    <name type="synonym">Togninia minima</name>
    <dbReference type="NCBI Taxonomy" id="1286976"/>
    <lineage>
        <taxon>Eukaryota</taxon>
        <taxon>Fungi</taxon>
        <taxon>Dikarya</taxon>
        <taxon>Ascomycota</taxon>
        <taxon>Pezizomycotina</taxon>
        <taxon>Sordariomycetes</taxon>
        <taxon>Sordariomycetidae</taxon>
        <taxon>Togniniales</taxon>
        <taxon>Togniniaceae</taxon>
        <taxon>Phaeoacremonium</taxon>
    </lineage>
</organism>
<evidence type="ECO:0000313" key="10">
    <source>
        <dbReference type="Proteomes" id="UP000014074"/>
    </source>
</evidence>
<protein>
    <submittedName>
        <fullName evidence="9">Putative cytochrome p450 protein</fullName>
    </submittedName>
</protein>
<accession>R8BVQ2</accession>
<dbReference type="eggNOG" id="KOG0158">
    <property type="taxonomic scope" value="Eukaryota"/>
</dbReference>
<evidence type="ECO:0000256" key="8">
    <source>
        <dbReference type="PIRSR" id="PIRSR602401-1"/>
    </source>
</evidence>
<feature type="binding site" description="axial binding residue" evidence="8">
    <location>
        <position position="329"/>
    </location>
    <ligand>
        <name>heme</name>
        <dbReference type="ChEBI" id="CHEBI:30413"/>
    </ligand>
    <ligandPart>
        <name>Fe</name>
        <dbReference type="ChEBI" id="CHEBI:18248"/>
    </ligandPart>
</feature>
<sequence>MYDYFQYKGAENLDSIRDKEPHRWRRQVWDKALNNKALETYEAYTRDTVKDWLDKIESYGGAPINTSLFAVLIPFDNIGKVAYSTNFGSVRTGRDLPMLSLIETLFKTIGTLGHLDWPLPLTADLGLGKEQIQFEDIAVRMIDERDKRSEEGLEDMVKYFLEDLKSAKPKAFFDRNVLHSDSQAILIGGAPTMGSAIGYLFYHIAKHAAVREKLYKSLAEVYGKTIPGQFKDSDLATLEYLDAVINESMRIVSPGGSNAPRNTPPEGIEVDGVFIPGNVKIFTPIYAFSLSEKYFVEPEKFIPERWTTRPELVLDKRAFFPFLQGPFSCVGKRLALMLIRLLIANTLWSYDFEFAPGEDGNDIFRKARNQLVVKPGKLNVVFTKRT</sequence>
<keyword evidence="3 8" id="KW-0349">Heme</keyword>
<comment type="cofactor">
    <cofactor evidence="1 8">
        <name>heme</name>
        <dbReference type="ChEBI" id="CHEBI:30413"/>
    </cofactor>
</comment>
<evidence type="ECO:0000256" key="6">
    <source>
        <dbReference type="ARBA" id="ARBA00023004"/>
    </source>
</evidence>
<dbReference type="PANTHER" id="PTHR24305:SF187">
    <property type="entry name" value="P450, PUTATIVE (EUROFUNG)-RELATED"/>
    <property type="match status" value="1"/>
</dbReference>
<dbReference type="InterPro" id="IPR001128">
    <property type="entry name" value="Cyt_P450"/>
</dbReference>
<dbReference type="GeneID" id="19321203"/>
<evidence type="ECO:0000313" key="9">
    <source>
        <dbReference type="EMBL" id="EOO03395.1"/>
    </source>
</evidence>
<dbReference type="OrthoDB" id="6692864at2759"/>
<dbReference type="RefSeq" id="XP_007911870.1">
    <property type="nucleotide sequence ID" value="XM_007913679.1"/>
</dbReference>
<dbReference type="KEGG" id="tmn:UCRPA7_1087"/>
<comment type="similarity">
    <text evidence="2">Belongs to the cytochrome P450 family.</text>
</comment>
<keyword evidence="4 8" id="KW-0479">Metal-binding</keyword>
<dbReference type="EMBL" id="KB932834">
    <property type="protein sequence ID" value="EOO03395.1"/>
    <property type="molecule type" value="Genomic_DNA"/>
</dbReference>
<evidence type="ECO:0000256" key="3">
    <source>
        <dbReference type="ARBA" id="ARBA00022617"/>
    </source>
</evidence>
<dbReference type="Proteomes" id="UP000014074">
    <property type="component" value="Unassembled WGS sequence"/>
</dbReference>
<reference evidence="10" key="1">
    <citation type="journal article" date="2013" name="Genome Announc.">
        <title>Draft genome sequence of the ascomycete Phaeoacremonium aleophilum strain UCR-PA7, a causal agent of the esca disease complex in grapevines.</title>
        <authorList>
            <person name="Blanco-Ulate B."/>
            <person name="Rolshausen P."/>
            <person name="Cantu D."/>
        </authorList>
    </citation>
    <scope>NUCLEOTIDE SEQUENCE [LARGE SCALE GENOMIC DNA]</scope>
    <source>
        <strain evidence="10">UCR-PA7</strain>
    </source>
</reference>
<evidence type="ECO:0000256" key="1">
    <source>
        <dbReference type="ARBA" id="ARBA00001971"/>
    </source>
</evidence>
<keyword evidence="10" id="KW-1185">Reference proteome</keyword>
<dbReference type="GO" id="GO:0004497">
    <property type="term" value="F:monooxygenase activity"/>
    <property type="evidence" value="ECO:0007669"/>
    <property type="project" value="UniProtKB-KW"/>
</dbReference>
<dbReference type="AlphaFoldDB" id="R8BVQ2"/>
<dbReference type="Gene3D" id="1.10.630.10">
    <property type="entry name" value="Cytochrome P450"/>
    <property type="match status" value="1"/>
</dbReference>
<dbReference type="GO" id="GO:0016705">
    <property type="term" value="F:oxidoreductase activity, acting on paired donors, with incorporation or reduction of molecular oxygen"/>
    <property type="evidence" value="ECO:0007669"/>
    <property type="project" value="InterPro"/>
</dbReference>
<keyword evidence="6 8" id="KW-0408">Iron</keyword>
<dbReference type="PRINTS" id="PR00463">
    <property type="entry name" value="EP450I"/>
</dbReference>
<evidence type="ECO:0000256" key="7">
    <source>
        <dbReference type="ARBA" id="ARBA00023033"/>
    </source>
</evidence>
<dbReference type="InterPro" id="IPR002401">
    <property type="entry name" value="Cyt_P450_E_grp-I"/>
</dbReference>
<name>R8BVQ2_PHAM7</name>
<evidence type="ECO:0000256" key="5">
    <source>
        <dbReference type="ARBA" id="ARBA00023002"/>
    </source>
</evidence>
<keyword evidence="7" id="KW-0503">Monooxygenase</keyword>
<evidence type="ECO:0000256" key="2">
    <source>
        <dbReference type="ARBA" id="ARBA00010617"/>
    </source>
</evidence>
<proteinExistence type="inferred from homology"/>
<dbReference type="Pfam" id="PF00067">
    <property type="entry name" value="p450"/>
    <property type="match status" value="1"/>
</dbReference>
<dbReference type="PRINTS" id="PR00385">
    <property type="entry name" value="P450"/>
</dbReference>
<gene>
    <name evidence="9" type="ORF">UCRPA7_1087</name>
</gene>
<dbReference type="GO" id="GO:0005506">
    <property type="term" value="F:iron ion binding"/>
    <property type="evidence" value="ECO:0007669"/>
    <property type="project" value="InterPro"/>
</dbReference>
<dbReference type="SUPFAM" id="SSF48264">
    <property type="entry name" value="Cytochrome P450"/>
    <property type="match status" value="1"/>
</dbReference>
<dbReference type="PANTHER" id="PTHR24305">
    <property type="entry name" value="CYTOCHROME P450"/>
    <property type="match status" value="1"/>
</dbReference>
<keyword evidence="5" id="KW-0560">Oxidoreductase</keyword>
<evidence type="ECO:0000256" key="4">
    <source>
        <dbReference type="ARBA" id="ARBA00022723"/>
    </source>
</evidence>
<dbReference type="InterPro" id="IPR050121">
    <property type="entry name" value="Cytochrome_P450_monoxygenase"/>
</dbReference>
<dbReference type="HOGENOM" id="CLU_001570_14_10_1"/>
<dbReference type="InterPro" id="IPR036396">
    <property type="entry name" value="Cyt_P450_sf"/>
</dbReference>